<feature type="domain" description="NAD-dependent epimerase/dehydratase" evidence="3">
    <location>
        <begin position="356"/>
        <end position="616"/>
    </location>
</feature>
<reference evidence="4" key="2">
    <citation type="submission" date="2021-08" db="EMBL/GenBank/DDBJ databases">
        <authorList>
            <person name="Dalcin Martins P."/>
        </authorList>
    </citation>
    <scope>NUCLEOTIDE SEQUENCE</scope>
    <source>
        <strain evidence="4">MAG_39</strain>
    </source>
</reference>
<evidence type="ECO:0000256" key="1">
    <source>
        <dbReference type="ARBA" id="ARBA00007637"/>
    </source>
</evidence>
<gene>
    <name evidence="4" type="ORF">K8I29_14070</name>
</gene>
<accession>A0A953M271</accession>
<protein>
    <submittedName>
        <fullName evidence="4">NAD-dependent epimerase/dehydratase family protein</fullName>
    </submittedName>
</protein>
<name>A0A953M271_9BACT</name>
<dbReference type="SUPFAM" id="SSF51735">
    <property type="entry name" value="NAD(P)-binding Rossmann-fold domains"/>
    <property type="match status" value="1"/>
</dbReference>
<comment type="caution">
    <text evidence="4">The sequence shown here is derived from an EMBL/GenBank/DDBJ whole genome shotgun (WGS) entry which is preliminary data.</text>
</comment>
<dbReference type="EMBL" id="JAIOIV010000110">
    <property type="protein sequence ID" value="MBZ0157322.1"/>
    <property type="molecule type" value="Genomic_DNA"/>
</dbReference>
<dbReference type="Gene3D" id="3.40.50.720">
    <property type="entry name" value="NAD(P)-binding Rossmann-like Domain"/>
    <property type="match status" value="1"/>
</dbReference>
<sequence length="708" mass="79390">MSGLQRIDGNGKAPGKPPHKESALLKSRNSPVPLRHAPPVIGLAECFRPGEYDRAEQVLADLRALGVRELRTEVSWAECSTSAGEEWYDWLIPRLAQEVSLLPCFLATPSSLGLTPKTSAPPREPGVYADFLGTAIDRWGEHFHYVELWSEPNNLACWDRRLDPEWRIFCEMLQCAASLARRRGKRTVLAGMWPADPNWLRIMCEQGLLAHIDVVGVRGFPGMGEFDGNEWSSVLSDLRGVLKRHYLKRGLWITGAGYSTWRLDELGQIREFIKAAEAPVERIYWNAVHDMADTFSPAEEVSGDERKRFFGLRKADGTPKLLYRLWESGGIEAAREILNMNSHPLRKQNFSQKPSLIIGGAGFIGTNLAHRLLQSGKPVLVYDNLSRPGVERNLRWLREVHGNRVQVEIADVCDKRTLRSAVRCADQVFHFAAQVAVTTSLVKPLHDFTVNTCGTITLLEELRALDTPPPLLFTSTNKVYGGLGGMELVVQGNRYVPKSPSIRLSGIGEEYPLDFHSPYGCSKGAADQYVIDYARTFGLPAAVFRMSCIYGPHQYGTEDQGWVAYFLIRALERKPLTIFGDGMQVRDVLFIDDLVNAFLIAQESMGRIAGHAFNIGGGSKNTLSLLELISLIAGLHRETPPIFFDAWRAGDQKYYVSDSEKFRTATGWEPWVGVEQGVRKLYEWLRMTRGIPMPLQEPDKEPHEVCAD</sequence>
<reference evidence="4" key="1">
    <citation type="journal article" date="2021" name="bioRxiv">
        <title>Unraveling nitrogen, sulfur and carbon metabolic pathways and microbial community transcriptional responses to substrate deprivation and toxicity stresses in a bioreactor mimicking anoxic brackish coastal sediment conditions.</title>
        <authorList>
            <person name="Martins P.D."/>
            <person name="Echeveste M.J."/>
            <person name="Arshad A."/>
            <person name="Kurth J."/>
            <person name="Ouboter H."/>
            <person name="Jetten M.S.M."/>
            <person name="Welte C.U."/>
        </authorList>
    </citation>
    <scope>NUCLEOTIDE SEQUENCE</scope>
    <source>
        <strain evidence="4">MAG_39</strain>
    </source>
</reference>
<comment type="similarity">
    <text evidence="1">Belongs to the NAD(P)-dependent epimerase/dehydratase family.</text>
</comment>
<proteinExistence type="inferred from homology"/>
<evidence type="ECO:0000259" key="3">
    <source>
        <dbReference type="Pfam" id="PF01370"/>
    </source>
</evidence>
<dbReference type="PANTHER" id="PTHR43000">
    <property type="entry name" value="DTDP-D-GLUCOSE 4,6-DEHYDRATASE-RELATED"/>
    <property type="match status" value="1"/>
</dbReference>
<dbReference type="AlphaFoldDB" id="A0A953M271"/>
<dbReference type="Gene3D" id="3.20.20.80">
    <property type="entry name" value="Glycosidases"/>
    <property type="match status" value="1"/>
</dbReference>
<dbReference type="InterPro" id="IPR001509">
    <property type="entry name" value="Epimerase_deHydtase"/>
</dbReference>
<dbReference type="InterPro" id="IPR036291">
    <property type="entry name" value="NAD(P)-bd_dom_sf"/>
</dbReference>
<organism evidence="4 5">
    <name type="scientific">Candidatus Nitrobium versatile</name>
    <dbReference type="NCBI Taxonomy" id="2884831"/>
    <lineage>
        <taxon>Bacteria</taxon>
        <taxon>Pseudomonadati</taxon>
        <taxon>Nitrospirota</taxon>
        <taxon>Nitrospiria</taxon>
        <taxon>Nitrospirales</taxon>
        <taxon>Nitrospiraceae</taxon>
        <taxon>Candidatus Nitrobium</taxon>
    </lineage>
</organism>
<dbReference type="SUPFAM" id="SSF51445">
    <property type="entry name" value="(Trans)glycosidases"/>
    <property type="match status" value="1"/>
</dbReference>
<dbReference type="Proteomes" id="UP000705867">
    <property type="component" value="Unassembled WGS sequence"/>
</dbReference>
<evidence type="ECO:0000313" key="4">
    <source>
        <dbReference type="EMBL" id="MBZ0157322.1"/>
    </source>
</evidence>
<dbReference type="Pfam" id="PF01370">
    <property type="entry name" value="Epimerase"/>
    <property type="match status" value="1"/>
</dbReference>
<feature type="region of interest" description="Disordered" evidence="2">
    <location>
        <begin position="1"/>
        <end position="31"/>
    </location>
</feature>
<evidence type="ECO:0000313" key="5">
    <source>
        <dbReference type="Proteomes" id="UP000705867"/>
    </source>
</evidence>
<evidence type="ECO:0000256" key="2">
    <source>
        <dbReference type="SAM" id="MobiDB-lite"/>
    </source>
</evidence>
<dbReference type="InterPro" id="IPR017853">
    <property type="entry name" value="GH"/>
</dbReference>